<sequence>MIPPEEDEEDTGPPSKTQRKRAMEELQGLGEELVELAPDRLKKIDLPEDLRAAVRAAQRMTRHDEARRRQLQFIGRVMRDIEDPEPIRKALAALRGDSAEETGRLHRIERLRTALLADEGVLYGIAETYPAVDLQHLRSLRRAALSEQEQGRSPRNYRAIFQFLKGLEILDDRASGKDEHDQ</sequence>
<dbReference type="HAMAP" id="MF_00765">
    <property type="entry name" value="DarP"/>
    <property type="match status" value="1"/>
</dbReference>
<evidence type="ECO:0000256" key="1">
    <source>
        <dbReference type="ARBA" id="ARBA00022490"/>
    </source>
</evidence>
<dbReference type="GO" id="GO:1902626">
    <property type="term" value="P:assembly of large subunit precursor of preribosome"/>
    <property type="evidence" value="ECO:0007669"/>
    <property type="project" value="UniProtKB-UniRule"/>
</dbReference>
<keyword evidence="1 5" id="KW-0963">Cytoplasm</keyword>
<dbReference type="Pfam" id="PF04751">
    <property type="entry name" value="DarP"/>
    <property type="match status" value="1"/>
</dbReference>
<protein>
    <recommendedName>
        <fullName evidence="5">Dual-action ribosomal maturation protein DarP</fullName>
    </recommendedName>
    <alternativeName>
        <fullName evidence="5">Large ribosomal subunit assembly factor DarP</fullName>
    </alternativeName>
</protein>
<evidence type="ECO:0000313" key="7">
    <source>
        <dbReference type="EMBL" id="RDE50421.1"/>
    </source>
</evidence>
<dbReference type="GO" id="GO:0043022">
    <property type="term" value="F:ribosome binding"/>
    <property type="evidence" value="ECO:0007669"/>
    <property type="project" value="UniProtKB-UniRule"/>
</dbReference>
<evidence type="ECO:0000256" key="4">
    <source>
        <dbReference type="ARBA" id="ARBA00022884"/>
    </source>
</evidence>
<dbReference type="GO" id="GO:0005829">
    <property type="term" value="C:cytosol"/>
    <property type="evidence" value="ECO:0007669"/>
    <property type="project" value="TreeGrafter"/>
</dbReference>
<feature type="compositionally biased region" description="Acidic residues" evidence="6">
    <location>
        <begin position="1"/>
        <end position="11"/>
    </location>
</feature>
<accession>A0A369XJW4</accession>
<dbReference type="PANTHER" id="PTHR38101">
    <property type="entry name" value="UPF0307 PROTEIN YJGA"/>
    <property type="match status" value="1"/>
</dbReference>
<dbReference type="InterPro" id="IPR023153">
    <property type="entry name" value="DarP_sf"/>
</dbReference>
<comment type="subcellular location">
    <subcellularLocation>
        <location evidence="5">Cytoplasm</location>
    </subcellularLocation>
    <text evidence="5">Associates with late stage pre-50S ribosomal subunits.</text>
</comment>
<comment type="similarity">
    <text evidence="5">Belongs to the DarP family.</text>
</comment>
<dbReference type="AlphaFoldDB" id="A0A369XJW4"/>
<evidence type="ECO:0000256" key="3">
    <source>
        <dbReference type="ARBA" id="ARBA00022730"/>
    </source>
</evidence>
<dbReference type="CDD" id="cd16331">
    <property type="entry name" value="YjgA-like"/>
    <property type="match status" value="1"/>
</dbReference>
<keyword evidence="3 5" id="KW-0699">rRNA-binding</keyword>
<dbReference type="PANTHER" id="PTHR38101:SF1">
    <property type="entry name" value="UPF0307 PROTEIN YJGA"/>
    <property type="match status" value="1"/>
</dbReference>
<dbReference type="EMBL" id="QPGA01000020">
    <property type="protein sequence ID" value="RDE50421.1"/>
    <property type="molecule type" value="Genomic_DNA"/>
</dbReference>
<feature type="region of interest" description="Disordered" evidence="6">
    <location>
        <begin position="1"/>
        <end position="21"/>
    </location>
</feature>
<evidence type="ECO:0000313" key="8">
    <source>
        <dbReference type="Proteomes" id="UP000253831"/>
    </source>
</evidence>
<keyword evidence="2 5" id="KW-0690">Ribosome biogenesis</keyword>
<reference evidence="7 8" key="1">
    <citation type="submission" date="2018-05" db="EMBL/GenBank/DDBJ databases">
        <title>Integrated omic analyses show evidence that a Ca. Accumulibacter phosphatis strain performs denitrification under micro-aerobic conditions.</title>
        <authorList>
            <person name="Camejo P.Y."/>
            <person name="Katherine M.D."/>
            <person name="Daniel N.R."/>
        </authorList>
    </citation>
    <scope>NUCLEOTIDE SEQUENCE [LARGE SCALE GENOMIC DNA]</scope>
    <source>
        <strain evidence="7">UW-LDO-IC</strain>
    </source>
</reference>
<dbReference type="SUPFAM" id="SSF158710">
    <property type="entry name" value="PSPTO4464-like"/>
    <property type="match status" value="1"/>
</dbReference>
<gene>
    <name evidence="5" type="primary">darP</name>
    <name evidence="7" type="ORF">DVS81_11430</name>
</gene>
<dbReference type="Proteomes" id="UP000253831">
    <property type="component" value="Unassembled WGS sequence"/>
</dbReference>
<name>A0A369XJW4_9PROT</name>
<comment type="function">
    <text evidence="5">Member of a network of 50S ribosomal subunit biogenesis factors which assembles along the 30S-50S interface, preventing incorrect 23S rRNA structures from forming. Promotes peptidyl transferase center (PTC) maturation.</text>
</comment>
<comment type="caution">
    <text evidence="7">The sequence shown here is derived from an EMBL/GenBank/DDBJ whole genome shotgun (WGS) entry which is preliminary data.</text>
</comment>
<evidence type="ECO:0000256" key="5">
    <source>
        <dbReference type="HAMAP-Rule" id="MF_00765"/>
    </source>
</evidence>
<keyword evidence="4 5" id="KW-0694">RNA-binding</keyword>
<dbReference type="Gene3D" id="1.10.60.30">
    <property type="entry name" value="PSPTO4464-like domains"/>
    <property type="match status" value="2"/>
</dbReference>
<evidence type="ECO:0000256" key="6">
    <source>
        <dbReference type="SAM" id="MobiDB-lite"/>
    </source>
</evidence>
<organism evidence="7 8">
    <name type="scientific">Candidatus Accumulibacter meliphilus</name>
    <dbReference type="NCBI Taxonomy" id="2211374"/>
    <lineage>
        <taxon>Bacteria</taxon>
        <taxon>Pseudomonadati</taxon>
        <taxon>Pseudomonadota</taxon>
        <taxon>Betaproteobacteria</taxon>
        <taxon>Candidatus Accumulibacter</taxon>
    </lineage>
</organism>
<dbReference type="GO" id="GO:0019843">
    <property type="term" value="F:rRNA binding"/>
    <property type="evidence" value="ECO:0007669"/>
    <property type="project" value="UniProtKB-UniRule"/>
</dbReference>
<dbReference type="PIRSF" id="PIRSF016183">
    <property type="entry name" value="UCP016183"/>
    <property type="match status" value="1"/>
</dbReference>
<evidence type="ECO:0000256" key="2">
    <source>
        <dbReference type="ARBA" id="ARBA00022517"/>
    </source>
</evidence>
<proteinExistence type="inferred from homology"/>
<dbReference type="NCBIfam" id="NF003593">
    <property type="entry name" value="PRK05255.1-1"/>
    <property type="match status" value="1"/>
</dbReference>
<dbReference type="InterPro" id="IPR006839">
    <property type="entry name" value="DarP"/>
</dbReference>